<dbReference type="Pfam" id="PF14437">
    <property type="entry name" value="MafB19-deam"/>
    <property type="match status" value="1"/>
</dbReference>
<feature type="domain" description="CMP/dCMP-type deaminase" evidence="9">
    <location>
        <begin position="1"/>
        <end position="123"/>
    </location>
</feature>
<comment type="similarity">
    <text evidence="1">Belongs to the cytidine and deoxycytidylate deaminase family. ADAT2 subfamily.</text>
</comment>
<evidence type="ECO:0000313" key="10">
    <source>
        <dbReference type="EMBL" id="MBP2019513.1"/>
    </source>
</evidence>
<dbReference type="CDD" id="cd01285">
    <property type="entry name" value="nucleoside_deaminase"/>
    <property type="match status" value="1"/>
</dbReference>
<evidence type="ECO:0000256" key="1">
    <source>
        <dbReference type="ARBA" id="ARBA00010669"/>
    </source>
</evidence>
<sequence>MTDEAYMREALAEARKAAALGEVPIGAVLVRAGEILVRAHNLRETTHDATAHAEVLAIREAGRLLGGWRLTGCTLYVTLEPCPMCAGALLQSRLDRVVFGARDPKAWADRSLLEILQNPGLNHQVEVREGVLASECGEVVRDFFRARRRPAQQDWR</sequence>
<reference evidence="10 11" key="1">
    <citation type="submission" date="2021-03" db="EMBL/GenBank/DDBJ databases">
        <title>Genomic Encyclopedia of Type Strains, Phase IV (KMG-IV): sequencing the most valuable type-strain genomes for metagenomic binning, comparative biology and taxonomic classification.</title>
        <authorList>
            <person name="Goeker M."/>
        </authorList>
    </citation>
    <scope>NUCLEOTIDE SEQUENCE [LARGE SCALE GENOMIC DNA]</scope>
    <source>
        <strain evidence="10 11">DSM 27138</strain>
    </source>
</reference>
<dbReference type="InterPro" id="IPR016192">
    <property type="entry name" value="APOBEC/CMP_deaminase_Zn-bd"/>
</dbReference>
<comment type="function">
    <text evidence="8">Catalyzes the deamination of adenosine to inosine at the wobble position 34 of tRNA(Arg2).</text>
</comment>
<evidence type="ECO:0000256" key="4">
    <source>
        <dbReference type="ARBA" id="ARBA00022723"/>
    </source>
</evidence>
<organism evidence="10 11">
    <name type="scientific">Symbiobacterium terraclitae</name>
    <dbReference type="NCBI Taxonomy" id="557451"/>
    <lineage>
        <taxon>Bacteria</taxon>
        <taxon>Bacillati</taxon>
        <taxon>Bacillota</taxon>
        <taxon>Clostridia</taxon>
        <taxon>Eubacteriales</taxon>
        <taxon>Symbiobacteriaceae</taxon>
        <taxon>Symbiobacterium</taxon>
    </lineage>
</organism>
<evidence type="ECO:0000313" key="11">
    <source>
        <dbReference type="Proteomes" id="UP001519289"/>
    </source>
</evidence>
<dbReference type="Proteomes" id="UP001519289">
    <property type="component" value="Unassembled WGS sequence"/>
</dbReference>
<evidence type="ECO:0000256" key="7">
    <source>
        <dbReference type="ARBA" id="ARBA00048045"/>
    </source>
</evidence>
<accession>A0ABS4JVD1</accession>
<evidence type="ECO:0000259" key="9">
    <source>
        <dbReference type="PROSITE" id="PS51747"/>
    </source>
</evidence>
<evidence type="ECO:0000256" key="5">
    <source>
        <dbReference type="ARBA" id="ARBA00022801"/>
    </source>
</evidence>
<feature type="binding site" evidence="8">
    <location>
        <position position="85"/>
    </location>
    <ligand>
        <name>Zn(2+)</name>
        <dbReference type="ChEBI" id="CHEBI:29105"/>
        <note>catalytic</note>
    </ligand>
</feature>
<comment type="cofactor">
    <cofactor evidence="8">
        <name>Zn(2+)</name>
        <dbReference type="ChEBI" id="CHEBI:29105"/>
    </cofactor>
    <text evidence="8">Binds 1 zinc ion per subunit.</text>
</comment>
<dbReference type="PANTHER" id="PTHR11079:SF202">
    <property type="entry name" value="TRNA-SPECIFIC ADENOSINE DEAMINASE"/>
    <property type="match status" value="1"/>
</dbReference>
<dbReference type="EMBL" id="JAGGLG010000029">
    <property type="protein sequence ID" value="MBP2019513.1"/>
    <property type="molecule type" value="Genomic_DNA"/>
</dbReference>
<proteinExistence type="inferred from homology"/>
<name>A0ABS4JVD1_9FIRM</name>
<dbReference type="Gene3D" id="3.40.140.10">
    <property type="entry name" value="Cytidine Deaminase, domain 2"/>
    <property type="match status" value="1"/>
</dbReference>
<keyword evidence="5 8" id="KW-0378">Hydrolase</keyword>
<comment type="catalytic activity">
    <reaction evidence="7 8">
        <text>adenosine(34) in tRNA + H2O + H(+) = inosine(34) in tRNA + NH4(+)</text>
        <dbReference type="Rhea" id="RHEA:43168"/>
        <dbReference type="Rhea" id="RHEA-COMP:10373"/>
        <dbReference type="Rhea" id="RHEA-COMP:10374"/>
        <dbReference type="ChEBI" id="CHEBI:15377"/>
        <dbReference type="ChEBI" id="CHEBI:15378"/>
        <dbReference type="ChEBI" id="CHEBI:28938"/>
        <dbReference type="ChEBI" id="CHEBI:74411"/>
        <dbReference type="ChEBI" id="CHEBI:82852"/>
        <dbReference type="EC" id="3.5.4.33"/>
    </reaction>
</comment>
<dbReference type="PROSITE" id="PS00903">
    <property type="entry name" value="CYT_DCMP_DEAMINASES_1"/>
    <property type="match status" value="1"/>
</dbReference>
<keyword evidence="6 8" id="KW-0862">Zinc</keyword>
<dbReference type="NCBIfam" id="NF008113">
    <property type="entry name" value="PRK10860.1"/>
    <property type="match status" value="1"/>
</dbReference>
<keyword evidence="11" id="KW-1185">Reference proteome</keyword>
<protein>
    <recommendedName>
        <fullName evidence="8">tRNA-specific adenosine deaminase</fullName>
        <ecNumber evidence="8">3.5.4.33</ecNumber>
    </recommendedName>
</protein>
<feature type="binding site" evidence="8">
    <location>
        <position position="82"/>
    </location>
    <ligand>
        <name>Zn(2+)</name>
        <dbReference type="ChEBI" id="CHEBI:29105"/>
        <note>catalytic</note>
    </ligand>
</feature>
<dbReference type="EC" id="3.5.4.33" evidence="8"/>
<feature type="active site" description="Proton donor" evidence="8">
    <location>
        <position position="54"/>
    </location>
</feature>
<keyword evidence="3 8" id="KW-0819">tRNA processing</keyword>
<feature type="binding site" evidence="8">
    <location>
        <position position="52"/>
    </location>
    <ligand>
        <name>Zn(2+)</name>
        <dbReference type="ChEBI" id="CHEBI:29105"/>
        <note>catalytic</note>
    </ligand>
</feature>
<dbReference type="InterPro" id="IPR028883">
    <property type="entry name" value="tRNA_aden_deaminase"/>
</dbReference>
<dbReference type="InterPro" id="IPR058535">
    <property type="entry name" value="MafB19-deam"/>
</dbReference>
<evidence type="ECO:0000256" key="8">
    <source>
        <dbReference type="HAMAP-Rule" id="MF_00972"/>
    </source>
</evidence>
<evidence type="ECO:0000256" key="6">
    <source>
        <dbReference type="ARBA" id="ARBA00022833"/>
    </source>
</evidence>
<dbReference type="InterPro" id="IPR002125">
    <property type="entry name" value="CMP_dCMP_dom"/>
</dbReference>
<dbReference type="PROSITE" id="PS51747">
    <property type="entry name" value="CYT_DCMP_DEAMINASES_2"/>
    <property type="match status" value="1"/>
</dbReference>
<comment type="subunit">
    <text evidence="2 8">Homodimer.</text>
</comment>
<dbReference type="RefSeq" id="WP_209467617.1">
    <property type="nucleotide sequence ID" value="NZ_JAGGLG010000029.1"/>
</dbReference>
<dbReference type="HAMAP" id="MF_00972">
    <property type="entry name" value="tRNA_aden_deaminase"/>
    <property type="match status" value="1"/>
</dbReference>
<keyword evidence="4 8" id="KW-0479">Metal-binding</keyword>
<dbReference type="SUPFAM" id="SSF53927">
    <property type="entry name" value="Cytidine deaminase-like"/>
    <property type="match status" value="1"/>
</dbReference>
<dbReference type="PANTHER" id="PTHR11079">
    <property type="entry name" value="CYTOSINE DEAMINASE FAMILY MEMBER"/>
    <property type="match status" value="1"/>
</dbReference>
<dbReference type="InterPro" id="IPR016193">
    <property type="entry name" value="Cytidine_deaminase-like"/>
</dbReference>
<evidence type="ECO:0000256" key="3">
    <source>
        <dbReference type="ARBA" id="ARBA00022694"/>
    </source>
</evidence>
<gene>
    <name evidence="8" type="primary">tadA</name>
    <name evidence="10" type="ORF">J2Z79_002952</name>
</gene>
<dbReference type="GO" id="GO:0052717">
    <property type="term" value="F:tRNA-specific adenosine-34 deaminase activity"/>
    <property type="evidence" value="ECO:0007669"/>
    <property type="project" value="UniProtKB-EC"/>
</dbReference>
<comment type="caution">
    <text evidence="10">The sequence shown here is derived from an EMBL/GenBank/DDBJ whole genome shotgun (WGS) entry which is preliminary data.</text>
</comment>
<evidence type="ECO:0000256" key="2">
    <source>
        <dbReference type="ARBA" id="ARBA00011738"/>
    </source>
</evidence>